<keyword evidence="1" id="KW-1133">Transmembrane helix</keyword>
<evidence type="ECO:0000313" key="3">
    <source>
        <dbReference type="EMBL" id="MDN4164581.1"/>
    </source>
</evidence>
<dbReference type="PANTHER" id="PTHR42208:SF1">
    <property type="entry name" value="HEAVY METAL TRANSPORTER"/>
    <property type="match status" value="1"/>
</dbReference>
<feature type="transmembrane region" description="Helical" evidence="1">
    <location>
        <begin position="48"/>
        <end position="68"/>
    </location>
</feature>
<gene>
    <name evidence="3" type="ORF">QWY31_03655</name>
</gene>
<keyword evidence="1" id="KW-0472">Membrane</keyword>
<feature type="domain" description="Urease accessory protein UreH-like transmembrane" evidence="2">
    <location>
        <begin position="3"/>
        <end position="198"/>
    </location>
</feature>
<feature type="transmembrane region" description="Helical" evidence="1">
    <location>
        <begin position="6"/>
        <end position="27"/>
    </location>
</feature>
<name>A0ABT8F2A5_9BACT</name>
<reference evidence="3" key="1">
    <citation type="submission" date="2023-06" db="EMBL/GenBank/DDBJ databases">
        <title>Cytophagales bacterium Strain LB-30, isolated from soil.</title>
        <authorList>
            <person name="Liu B."/>
        </authorList>
    </citation>
    <scope>NUCLEOTIDE SEQUENCE</scope>
    <source>
        <strain evidence="3">LB-30</strain>
    </source>
</reference>
<dbReference type="InterPro" id="IPR039447">
    <property type="entry name" value="UreH-like_TM_dom"/>
</dbReference>
<dbReference type="PANTHER" id="PTHR42208">
    <property type="entry name" value="HEAVY METAL TRANSPORTER-RELATED"/>
    <property type="match status" value="1"/>
</dbReference>
<keyword evidence="4" id="KW-1185">Reference proteome</keyword>
<keyword evidence="1" id="KW-0812">Transmembrane</keyword>
<accession>A0ABT8F2A5</accession>
<proteinExistence type="predicted"/>
<feature type="transmembrane region" description="Helical" evidence="1">
    <location>
        <begin position="189"/>
        <end position="212"/>
    </location>
</feature>
<comment type="caution">
    <text evidence="3">The sequence shown here is derived from an EMBL/GenBank/DDBJ whole genome shotgun (WGS) entry which is preliminary data.</text>
</comment>
<dbReference type="Pfam" id="PF13386">
    <property type="entry name" value="DsbD_2"/>
    <property type="match status" value="1"/>
</dbReference>
<evidence type="ECO:0000313" key="4">
    <source>
        <dbReference type="Proteomes" id="UP001168552"/>
    </source>
</evidence>
<feature type="transmembrane region" description="Helical" evidence="1">
    <location>
        <begin position="121"/>
        <end position="143"/>
    </location>
</feature>
<evidence type="ECO:0000256" key="1">
    <source>
        <dbReference type="SAM" id="Phobius"/>
    </source>
</evidence>
<organism evidence="3 4">
    <name type="scientific">Shiella aurantiaca</name>
    <dbReference type="NCBI Taxonomy" id="3058365"/>
    <lineage>
        <taxon>Bacteria</taxon>
        <taxon>Pseudomonadati</taxon>
        <taxon>Bacteroidota</taxon>
        <taxon>Cytophagia</taxon>
        <taxon>Cytophagales</taxon>
        <taxon>Shiellaceae</taxon>
        <taxon>Shiella</taxon>
    </lineage>
</organism>
<sequence length="230" mass="24607">MLTAFLIGFLGSFHCVGMCGPIALALPASGAGRRRFLFTRLYYNLGRVLTYSFLGAIVGILGSMIHWAGWQQGLSIGTGVLMLLLLATQNTSRSIPFITRGVGKLKAALGGLLQKKGNSTYWLIGALNGFLPCGFVYLALAGALNAASALWGASYMALFGLGTFPLLLSLVFGLQMVPMNWRNRLQKAVPYLAACLALLLILRGLNLGIPYVSPVINHSSLSQTEVEVCH</sequence>
<dbReference type="Proteomes" id="UP001168552">
    <property type="component" value="Unassembled WGS sequence"/>
</dbReference>
<protein>
    <submittedName>
        <fullName evidence="3">Sulfite exporter TauE/SafE family protein</fullName>
    </submittedName>
</protein>
<feature type="transmembrane region" description="Helical" evidence="1">
    <location>
        <begin position="155"/>
        <end position="177"/>
    </location>
</feature>
<dbReference type="RefSeq" id="WP_320003109.1">
    <property type="nucleotide sequence ID" value="NZ_JAUHJS010000002.1"/>
</dbReference>
<dbReference type="EMBL" id="JAUHJS010000002">
    <property type="protein sequence ID" value="MDN4164581.1"/>
    <property type="molecule type" value="Genomic_DNA"/>
</dbReference>
<evidence type="ECO:0000259" key="2">
    <source>
        <dbReference type="Pfam" id="PF13386"/>
    </source>
</evidence>